<reference evidence="2" key="1">
    <citation type="journal article" date="2024" name="Front. Bioeng. Biotechnol.">
        <title>Genome-scale model development and genomic sequencing of the oleaginous clade Lipomyces.</title>
        <authorList>
            <person name="Czajka J.J."/>
            <person name="Han Y."/>
            <person name="Kim J."/>
            <person name="Mondo S.J."/>
            <person name="Hofstad B.A."/>
            <person name="Robles A."/>
            <person name="Haridas S."/>
            <person name="Riley R."/>
            <person name="LaButti K."/>
            <person name="Pangilinan J."/>
            <person name="Andreopoulos W."/>
            <person name="Lipzen A."/>
            <person name="Yan J."/>
            <person name="Wang M."/>
            <person name="Ng V."/>
            <person name="Grigoriev I.V."/>
            <person name="Spatafora J.W."/>
            <person name="Magnuson J.K."/>
            <person name="Baker S.E."/>
            <person name="Pomraning K.R."/>
        </authorList>
    </citation>
    <scope>NUCLEOTIDE SEQUENCE [LARGE SCALE GENOMIC DNA]</scope>
    <source>
        <strain evidence="2">CBS 7786</strain>
    </source>
</reference>
<dbReference type="EMBL" id="MU971370">
    <property type="protein sequence ID" value="KAK9237341.1"/>
    <property type="molecule type" value="Genomic_DNA"/>
</dbReference>
<protein>
    <submittedName>
        <fullName evidence="1">Uncharacterized protein</fullName>
    </submittedName>
</protein>
<keyword evidence="2" id="KW-1185">Reference proteome</keyword>
<dbReference type="Proteomes" id="UP001433508">
    <property type="component" value="Unassembled WGS sequence"/>
</dbReference>
<organism evidence="1 2">
    <name type="scientific">Lipomyces kononenkoae</name>
    <name type="common">Yeast</name>
    <dbReference type="NCBI Taxonomy" id="34357"/>
    <lineage>
        <taxon>Eukaryota</taxon>
        <taxon>Fungi</taxon>
        <taxon>Dikarya</taxon>
        <taxon>Ascomycota</taxon>
        <taxon>Saccharomycotina</taxon>
        <taxon>Lipomycetes</taxon>
        <taxon>Lipomycetales</taxon>
        <taxon>Lipomycetaceae</taxon>
        <taxon>Lipomyces</taxon>
    </lineage>
</organism>
<gene>
    <name evidence="1" type="ORF">V1525DRAFT_404096</name>
</gene>
<comment type="caution">
    <text evidence="1">The sequence shown here is derived from an EMBL/GenBank/DDBJ whole genome shotgun (WGS) entry which is preliminary data.</text>
</comment>
<evidence type="ECO:0000313" key="2">
    <source>
        <dbReference type="Proteomes" id="UP001433508"/>
    </source>
</evidence>
<proteinExistence type="predicted"/>
<accession>A0ACC3T0G4</accession>
<name>A0ACC3T0G4_LIPKO</name>
<evidence type="ECO:0000313" key="1">
    <source>
        <dbReference type="EMBL" id="KAK9237341.1"/>
    </source>
</evidence>
<sequence>MSSQDRKSAVGEDDNRLSARKSPICVLSSPSKKKSAIAKRLRPPTRIWTLGDSDKVSQCLNHAETKFEDELYEYGVTFLEMVSSSHFPETFIPTPPQLSLLFTLISNPKFTTSKTKKKPRLSAISLHAAGTNAATSTDTTFMGTAISTTSARLIAKLLSSGISMRQLGFYKVFDVDRPAENLGPYTLRHKRKLRYDVADSDEDTDGDMQNSGRGYHRVSRKYVGDEDVDGIFRAKGLKMLWACAEQNLWRIFGWAFRCASAYGESGTQPSDECSDGSRTLEARWPVWKTVLGFMLDILEHDWSEAVNKVESNGDREETENVLKQTLIYSFLQGLELGEPHVRWKPAVASVFSRNSESDMQQFHPIYPNEVNRKSQTMILSDHKRLIYNNLGSHSYGDIESTQMRKRALGIIYDALGSIANLFDQHSFFRELSLYIRDLPLQTYLVFLEAPDLIKCSMTEYTSILCDSLLQVMTNCPQMPKNWIYNYENGKQYIGRYLQLSPIRSHGAKVQYMAEDVVKVALIVETLFRTWVKVRKTATGTRTRTMSSNAQPAPSATILVANTGTQSASPSQTHDGNDLNDILVEALHKGILDRRKIFDLAQSKTEVNVNDEHKWKRLDVLLKGTEIRMLGMNDNLEKSGVLL</sequence>